<feature type="domain" description="CheW-like" evidence="16">
    <location>
        <begin position="542"/>
        <end position="675"/>
    </location>
</feature>
<dbReference type="CDD" id="cd16916">
    <property type="entry name" value="HATPase_CheA-like"/>
    <property type="match status" value="1"/>
</dbReference>
<dbReference type="Pfam" id="PF02895">
    <property type="entry name" value="H-kinase_dim"/>
    <property type="match status" value="1"/>
</dbReference>
<organism evidence="18">
    <name type="scientific">Thermodesulfobium narugense</name>
    <dbReference type="NCBI Taxonomy" id="184064"/>
    <lineage>
        <taxon>Bacteria</taxon>
        <taxon>Pseudomonadati</taxon>
        <taxon>Thermodesulfobiota</taxon>
        <taxon>Thermodesulfobiia</taxon>
        <taxon>Thermodesulfobiales</taxon>
        <taxon>Thermodesulfobiaceae</taxon>
        <taxon>Thermodesulfobium</taxon>
    </lineage>
</organism>
<dbReference type="InterPro" id="IPR036097">
    <property type="entry name" value="HisK_dim/P_sf"/>
</dbReference>
<dbReference type="GO" id="GO:0006935">
    <property type="term" value="P:chemotaxis"/>
    <property type="evidence" value="ECO:0007669"/>
    <property type="project" value="UniProtKB-KW"/>
</dbReference>
<dbReference type="InterPro" id="IPR010808">
    <property type="entry name" value="CheA_P2-bd"/>
</dbReference>
<dbReference type="Pfam" id="PF07194">
    <property type="entry name" value="P2"/>
    <property type="match status" value="1"/>
</dbReference>
<keyword evidence="12" id="KW-0902">Two-component regulatory system</keyword>
<evidence type="ECO:0000256" key="3">
    <source>
        <dbReference type="ARBA" id="ARBA00012438"/>
    </source>
</evidence>
<accession>A0A7C5PN05</accession>
<dbReference type="PRINTS" id="PR00344">
    <property type="entry name" value="BCTRLSENSOR"/>
</dbReference>
<evidence type="ECO:0000256" key="12">
    <source>
        <dbReference type="ARBA" id="ARBA00023012"/>
    </source>
</evidence>
<dbReference type="EC" id="2.7.13.3" evidence="3"/>
<sequence>MDIDINEYRSIFLEETKELIDQFEKSLLELEKDPNNTNAIQSLFRAAHTIKGSSASLGFDSLSKFTHSLENLMDMVRSSKIPLNQNIIDILFKGLDYIQEAVDDIESGHNGDIDSSELLQLIEKAKTSPSELSVLPDVSKIEKNVSRSLEELNDIETGVINEAFIKGLNVFVVKFSLAQGCQMKYPRAYMVLKSLEQLGEVFKTVPEVTDIEQEKFGLDLVYYIVTKSSEEEVKNVVQSIAEIEMVEVIPYESTRTEQIQKVSQESIEKDDKSEIKVKADFKKSQTIRISVERLDNLMNLVGELVIDRTRLIKISEDVEEALSGSDSVTSLAEVTTHMGRTINLLQDEILRTRMLPVSHIFERFPRLVRDLSHQLNKQIDFIVSGEETELDKSIIDEIGEPLVHLIRNSLDHGIEPPEERKSKGKPEKGKLMLSAKQEEGYVVIQIEDDGRGLDPDKIREKARKKDIVSPNILEQMDDQALFELLFLPGFSTADKVSEVSGRGVGLDVVKSVVERLNGSVSLSSKLGEYTRFTLKFPLTLAIIQALLVKVGKEVYALPLNVVLETRFLEEEEVKSIQSQQVTLFRGEVLPVLRLADIFETPGRENFQDNFLVVVSTSDKNVVLSVSDLIGNSEVVIKPLGYIVNKVKGFFGATILGDGRVALIVDTVSLMSAVKEKNFIKVG</sequence>
<dbReference type="GO" id="GO:0000155">
    <property type="term" value="F:phosphorelay sensor kinase activity"/>
    <property type="evidence" value="ECO:0007669"/>
    <property type="project" value="InterPro"/>
</dbReference>
<dbReference type="PROSITE" id="PS50109">
    <property type="entry name" value="HIS_KIN"/>
    <property type="match status" value="1"/>
</dbReference>
<feature type="domain" description="HPt" evidence="17">
    <location>
        <begin position="1"/>
        <end position="105"/>
    </location>
</feature>
<evidence type="ECO:0000259" key="16">
    <source>
        <dbReference type="PROSITE" id="PS50851"/>
    </source>
</evidence>
<evidence type="ECO:0000256" key="10">
    <source>
        <dbReference type="ARBA" id="ARBA00022777"/>
    </source>
</evidence>
<dbReference type="InterPro" id="IPR036061">
    <property type="entry name" value="CheW-like_dom_sf"/>
</dbReference>
<dbReference type="Pfam" id="PF01584">
    <property type="entry name" value="CheW"/>
    <property type="match status" value="1"/>
</dbReference>
<dbReference type="PANTHER" id="PTHR43395">
    <property type="entry name" value="SENSOR HISTIDINE KINASE CHEA"/>
    <property type="match status" value="1"/>
</dbReference>
<name>A0A7C5PN05_9BACT</name>
<dbReference type="InterPro" id="IPR037052">
    <property type="entry name" value="CheA-like_P2_sf"/>
</dbReference>
<evidence type="ECO:0000256" key="6">
    <source>
        <dbReference type="ARBA" id="ARBA00022500"/>
    </source>
</evidence>
<dbReference type="GO" id="GO:0005737">
    <property type="term" value="C:cytoplasm"/>
    <property type="evidence" value="ECO:0007669"/>
    <property type="project" value="UniProtKB-SubCell"/>
</dbReference>
<dbReference type="InterPro" id="IPR037006">
    <property type="entry name" value="CheA-like_homodim_sf"/>
</dbReference>
<keyword evidence="6" id="KW-0145">Chemotaxis</keyword>
<dbReference type="Pfam" id="PF02518">
    <property type="entry name" value="HATPase_c"/>
    <property type="match status" value="1"/>
</dbReference>
<evidence type="ECO:0000256" key="5">
    <source>
        <dbReference type="ARBA" id="ARBA00022490"/>
    </source>
</evidence>
<dbReference type="CDD" id="cd00731">
    <property type="entry name" value="CheA_reg"/>
    <property type="match status" value="1"/>
</dbReference>
<dbReference type="Gene3D" id="2.30.30.40">
    <property type="entry name" value="SH3 Domains"/>
    <property type="match status" value="1"/>
</dbReference>
<keyword evidence="5" id="KW-0963">Cytoplasm</keyword>
<evidence type="ECO:0000256" key="4">
    <source>
        <dbReference type="ARBA" id="ARBA00021495"/>
    </source>
</evidence>
<dbReference type="InterPro" id="IPR005467">
    <property type="entry name" value="His_kinase_dom"/>
</dbReference>
<protein>
    <recommendedName>
        <fullName evidence="4">Chemotaxis protein CheA</fullName>
        <ecNumber evidence="3">2.7.13.3</ecNumber>
    </recommendedName>
</protein>
<dbReference type="InterPro" id="IPR036890">
    <property type="entry name" value="HATPase_C_sf"/>
</dbReference>
<dbReference type="CDD" id="cd00088">
    <property type="entry name" value="HPT"/>
    <property type="match status" value="1"/>
</dbReference>
<dbReference type="InterPro" id="IPR051315">
    <property type="entry name" value="Bact_Chemotaxis_CheA"/>
</dbReference>
<feature type="domain" description="Histidine kinase" evidence="15">
    <location>
        <begin position="299"/>
        <end position="540"/>
    </location>
</feature>
<evidence type="ECO:0000256" key="13">
    <source>
        <dbReference type="ARBA" id="ARBA00035100"/>
    </source>
</evidence>
<dbReference type="InterPro" id="IPR002545">
    <property type="entry name" value="CheW-lke_dom"/>
</dbReference>
<dbReference type="Gene3D" id="3.30.70.1110">
    <property type="entry name" value="Histidine kinase CheA-like, P2 response regulator-binding domain"/>
    <property type="match status" value="1"/>
</dbReference>
<dbReference type="SMART" id="SM01231">
    <property type="entry name" value="H-kinase_dim"/>
    <property type="match status" value="1"/>
</dbReference>
<dbReference type="EMBL" id="DRUY01000205">
    <property type="protein sequence ID" value="HHI66093.1"/>
    <property type="molecule type" value="Genomic_DNA"/>
</dbReference>
<dbReference type="InterPro" id="IPR036641">
    <property type="entry name" value="HPT_dom_sf"/>
</dbReference>
<evidence type="ECO:0000256" key="8">
    <source>
        <dbReference type="ARBA" id="ARBA00022679"/>
    </source>
</evidence>
<dbReference type="Gene3D" id="3.30.565.10">
    <property type="entry name" value="Histidine kinase-like ATPase, C-terminal domain"/>
    <property type="match status" value="1"/>
</dbReference>
<dbReference type="SUPFAM" id="SSF55874">
    <property type="entry name" value="ATPase domain of HSP90 chaperone/DNA topoisomerase II/histidine kinase"/>
    <property type="match status" value="1"/>
</dbReference>
<dbReference type="PROSITE" id="PS50851">
    <property type="entry name" value="CHEW"/>
    <property type="match status" value="1"/>
</dbReference>
<comment type="caution">
    <text evidence="18">The sequence shown here is derived from an EMBL/GenBank/DDBJ whole genome shotgun (WGS) entry which is preliminary data.</text>
</comment>
<keyword evidence="10" id="KW-0418">Kinase</keyword>
<dbReference type="FunFam" id="3.30.565.10:FF:000016">
    <property type="entry name" value="Chemotaxis protein CheA, putative"/>
    <property type="match status" value="1"/>
</dbReference>
<dbReference type="InterPro" id="IPR004105">
    <property type="entry name" value="CheA-like_dim"/>
</dbReference>
<evidence type="ECO:0000259" key="15">
    <source>
        <dbReference type="PROSITE" id="PS50109"/>
    </source>
</evidence>
<evidence type="ECO:0000256" key="14">
    <source>
        <dbReference type="PROSITE-ProRule" id="PRU00110"/>
    </source>
</evidence>
<dbReference type="GO" id="GO:0005524">
    <property type="term" value="F:ATP binding"/>
    <property type="evidence" value="ECO:0007669"/>
    <property type="project" value="UniProtKB-KW"/>
</dbReference>
<evidence type="ECO:0000256" key="11">
    <source>
        <dbReference type="ARBA" id="ARBA00022840"/>
    </source>
</evidence>
<evidence type="ECO:0000256" key="9">
    <source>
        <dbReference type="ARBA" id="ARBA00022741"/>
    </source>
</evidence>
<dbReference type="SUPFAM" id="SSF55052">
    <property type="entry name" value="CheY-binding domain of CheA"/>
    <property type="match status" value="1"/>
</dbReference>
<dbReference type="SMART" id="SM00260">
    <property type="entry name" value="CheW"/>
    <property type="match status" value="1"/>
</dbReference>
<comment type="subcellular location">
    <subcellularLocation>
        <location evidence="2">Cytoplasm</location>
    </subcellularLocation>
</comment>
<reference evidence="18" key="1">
    <citation type="journal article" date="2020" name="mSystems">
        <title>Genome- and Community-Level Interaction Insights into Carbon Utilization and Element Cycling Functions of Hydrothermarchaeota in Hydrothermal Sediment.</title>
        <authorList>
            <person name="Zhou Z."/>
            <person name="Liu Y."/>
            <person name="Xu W."/>
            <person name="Pan J."/>
            <person name="Luo Z.H."/>
            <person name="Li M."/>
        </authorList>
    </citation>
    <scope>NUCLEOTIDE SEQUENCE [LARGE SCALE GENOMIC DNA]</scope>
    <source>
        <strain evidence="18">SpSt-1019</strain>
    </source>
</reference>
<dbReference type="SUPFAM" id="SSF50341">
    <property type="entry name" value="CheW-like"/>
    <property type="match status" value="1"/>
</dbReference>
<keyword evidence="7 14" id="KW-0597">Phosphoprotein</keyword>
<keyword evidence="8" id="KW-0808">Transferase</keyword>
<evidence type="ECO:0000256" key="2">
    <source>
        <dbReference type="ARBA" id="ARBA00004496"/>
    </source>
</evidence>
<keyword evidence="9" id="KW-0547">Nucleotide-binding</keyword>
<proteinExistence type="predicted"/>
<dbReference type="AlphaFoldDB" id="A0A7C5PN05"/>
<dbReference type="SMART" id="SM00387">
    <property type="entry name" value="HATPase_c"/>
    <property type="match status" value="1"/>
</dbReference>
<dbReference type="SUPFAM" id="SSF47226">
    <property type="entry name" value="Histidine-containing phosphotransfer domain, HPT domain"/>
    <property type="match status" value="1"/>
</dbReference>
<dbReference type="InterPro" id="IPR035891">
    <property type="entry name" value="CheY-binding_CheA"/>
</dbReference>
<gene>
    <name evidence="18" type="ORF">ENL70_06065</name>
</gene>
<comment type="function">
    <text evidence="13">Involved in the transmission of sensory signals from the chemoreceptors to the flagellar motors. CheA is autophosphorylated; it can transfer its phosphate group to either CheB or CheY.</text>
</comment>
<dbReference type="InterPro" id="IPR004358">
    <property type="entry name" value="Sig_transdc_His_kin-like_C"/>
</dbReference>
<dbReference type="PANTHER" id="PTHR43395:SF10">
    <property type="entry name" value="CHEMOTAXIS PROTEIN CHEA"/>
    <property type="match status" value="1"/>
</dbReference>
<dbReference type="InterPro" id="IPR003594">
    <property type="entry name" value="HATPase_dom"/>
</dbReference>
<evidence type="ECO:0000313" key="18">
    <source>
        <dbReference type="EMBL" id="HHI66093.1"/>
    </source>
</evidence>
<evidence type="ECO:0000256" key="1">
    <source>
        <dbReference type="ARBA" id="ARBA00000085"/>
    </source>
</evidence>
<dbReference type="SMART" id="SM00073">
    <property type="entry name" value="HPT"/>
    <property type="match status" value="1"/>
</dbReference>
<comment type="catalytic activity">
    <reaction evidence="1">
        <text>ATP + protein L-histidine = ADP + protein N-phospho-L-histidine.</text>
        <dbReference type="EC" id="2.7.13.3"/>
    </reaction>
</comment>
<dbReference type="Gene3D" id="1.10.287.560">
    <property type="entry name" value="Histidine kinase CheA-like, homodimeric domain"/>
    <property type="match status" value="1"/>
</dbReference>
<evidence type="ECO:0000259" key="17">
    <source>
        <dbReference type="PROSITE" id="PS50894"/>
    </source>
</evidence>
<evidence type="ECO:0000256" key="7">
    <source>
        <dbReference type="ARBA" id="ARBA00022553"/>
    </source>
</evidence>
<dbReference type="Gene3D" id="1.20.120.160">
    <property type="entry name" value="HPT domain"/>
    <property type="match status" value="1"/>
</dbReference>
<dbReference type="Pfam" id="PF01627">
    <property type="entry name" value="Hpt"/>
    <property type="match status" value="1"/>
</dbReference>
<dbReference type="PROSITE" id="PS50894">
    <property type="entry name" value="HPT"/>
    <property type="match status" value="1"/>
</dbReference>
<feature type="modified residue" description="Phosphohistidine" evidence="14">
    <location>
        <position position="48"/>
    </location>
</feature>
<dbReference type="SUPFAM" id="SSF47384">
    <property type="entry name" value="Homodimeric domain of signal transducing histidine kinase"/>
    <property type="match status" value="1"/>
</dbReference>
<dbReference type="InterPro" id="IPR008207">
    <property type="entry name" value="Sig_transdc_His_kin_Hpt_dom"/>
</dbReference>
<keyword evidence="11" id="KW-0067">ATP-binding</keyword>